<keyword evidence="3" id="KW-1185">Reference proteome</keyword>
<name>A0ABP7Y4N6_9ACTN</name>
<protein>
    <recommendedName>
        <fullName evidence="4">Integral membrane protein</fullName>
    </recommendedName>
</protein>
<evidence type="ECO:0008006" key="4">
    <source>
        <dbReference type="Google" id="ProtNLM"/>
    </source>
</evidence>
<feature type="transmembrane region" description="Helical" evidence="1">
    <location>
        <begin position="38"/>
        <end position="62"/>
    </location>
</feature>
<proteinExistence type="predicted"/>
<evidence type="ECO:0000313" key="2">
    <source>
        <dbReference type="EMBL" id="GAA4130388.1"/>
    </source>
</evidence>
<feature type="transmembrane region" description="Helical" evidence="1">
    <location>
        <begin position="68"/>
        <end position="94"/>
    </location>
</feature>
<dbReference type="EMBL" id="BAAAZH010000037">
    <property type="protein sequence ID" value="GAA4130388.1"/>
    <property type="molecule type" value="Genomic_DNA"/>
</dbReference>
<dbReference type="RefSeq" id="WP_344735703.1">
    <property type="nucleotide sequence ID" value="NZ_BAAAZH010000037.1"/>
</dbReference>
<keyword evidence="1" id="KW-1133">Transmembrane helix</keyword>
<accession>A0ABP7Y4N6</accession>
<comment type="caution">
    <text evidence="2">The sequence shown here is derived from an EMBL/GenBank/DDBJ whole genome shotgun (WGS) entry which is preliminary data.</text>
</comment>
<evidence type="ECO:0000313" key="3">
    <source>
        <dbReference type="Proteomes" id="UP001501495"/>
    </source>
</evidence>
<evidence type="ECO:0000256" key="1">
    <source>
        <dbReference type="SAM" id="Phobius"/>
    </source>
</evidence>
<feature type="transmembrane region" description="Helical" evidence="1">
    <location>
        <begin position="6"/>
        <end position="26"/>
    </location>
</feature>
<dbReference type="Proteomes" id="UP001501495">
    <property type="component" value="Unassembled WGS sequence"/>
</dbReference>
<sequence length="142" mass="14730">MSEAAGTAVVVVFTVLAAVVVVLTRVRLARGGAGRVDVGGTLVGLHTVAGVAALVVWTTFLIAPDDTVAGGALVGIIGLAFWWIVALVGLLVLARWLPSRGRHSRDGAVDGWSRGPWLSVLAHVGLLVDVSVLTWGYLTRTV</sequence>
<keyword evidence="1" id="KW-0472">Membrane</keyword>
<reference evidence="3" key="1">
    <citation type="journal article" date="2019" name="Int. J. Syst. Evol. Microbiol.">
        <title>The Global Catalogue of Microorganisms (GCM) 10K type strain sequencing project: providing services to taxonomists for standard genome sequencing and annotation.</title>
        <authorList>
            <consortium name="The Broad Institute Genomics Platform"/>
            <consortium name="The Broad Institute Genome Sequencing Center for Infectious Disease"/>
            <person name="Wu L."/>
            <person name="Ma J."/>
        </authorList>
    </citation>
    <scope>NUCLEOTIDE SEQUENCE [LARGE SCALE GENOMIC DNA]</scope>
    <source>
        <strain evidence="3">JCM 16703</strain>
    </source>
</reference>
<gene>
    <name evidence="2" type="ORF">GCM10022215_43950</name>
</gene>
<feature type="transmembrane region" description="Helical" evidence="1">
    <location>
        <begin position="115"/>
        <end position="138"/>
    </location>
</feature>
<keyword evidence="1" id="KW-0812">Transmembrane</keyword>
<organism evidence="2 3">
    <name type="scientific">Nocardioides fonticola</name>
    <dbReference type="NCBI Taxonomy" id="450363"/>
    <lineage>
        <taxon>Bacteria</taxon>
        <taxon>Bacillati</taxon>
        <taxon>Actinomycetota</taxon>
        <taxon>Actinomycetes</taxon>
        <taxon>Propionibacteriales</taxon>
        <taxon>Nocardioidaceae</taxon>
        <taxon>Nocardioides</taxon>
    </lineage>
</organism>